<evidence type="ECO:0000313" key="3">
    <source>
        <dbReference type="Proteomes" id="UP001161257"/>
    </source>
</evidence>
<gene>
    <name evidence="2" type="ORF">PPUN14671_46510</name>
</gene>
<sequence length="295" mass="33085">MINFALSKSSRQILGCAAVLFACVANNVEANVITSEPGDNAPLPAGTDTAILYFQHAERNAVMEDNHKVSDGYNLKSDVFLARYVKWIDLNGILVTPQVIVPWGSLNLNGDRETGFGDPFIGSTTWLYNDPVKERYFSVGTFIAMPLGEYDSNRGGMNMGENRWKGVLELNYVHALIPHKLYGEVTLERDWYGKNDDYLDGALKQAPAFEVQTHLRYVVNESNQVGLTYLRTTGGEHEFNGEDLGDGLNSSKYLVTWAHFFTPRTQIQTQFGQDIEVRNGPKENARLNIRLAHLF</sequence>
<evidence type="ECO:0000313" key="2">
    <source>
        <dbReference type="EMBL" id="GLO37814.1"/>
    </source>
</evidence>
<keyword evidence="1" id="KW-0732">Signal</keyword>
<protein>
    <recommendedName>
        <fullName evidence="4">Transporter</fullName>
    </recommendedName>
</protein>
<accession>A0AA37RNV2</accession>
<comment type="caution">
    <text evidence="2">The sequence shown here is derived from an EMBL/GenBank/DDBJ whole genome shotgun (WGS) entry which is preliminary data.</text>
</comment>
<feature type="chain" id="PRO_5041219666" description="Transporter" evidence="1">
    <location>
        <begin position="31"/>
        <end position="295"/>
    </location>
</feature>
<dbReference type="AlphaFoldDB" id="A0AA37RNV2"/>
<dbReference type="RefSeq" id="WP_284356912.1">
    <property type="nucleotide sequence ID" value="NZ_BSKF01000016.1"/>
</dbReference>
<reference evidence="2" key="1">
    <citation type="submission" date="2023-01" db="EMBL/GenBank/DDBJ databases">
        <title>Whole-genome sequence of Pseudomonas putida NBRC 14671.</title>
        <authorList>
            <person name="Morohoshi T."/>
            <person name="Someya N."/>
        </authorList>
    </citation>
    <scope>NUCLEOTIDE SEQUENCE</scope>
    <source>
        <strain evidence="2">NBRC 14671</strain>
    </source>
</reference>
<feature type="signal peptide" evidence="1">
    <location>
        <begin position="1"/>
        <end position="30"/>
    </location>
</feature>
<evidence type="ECO:0008006" key="4">
    <source>
        <dbReference type="Google" id="ProtNLM"/>
    </source>
</evidence>
<proteinExistence type="predicted"/>
<dbReference type="Pfam" id="PF13557">
    <property type="entry name" value="Phenol_MetA_deg"/>
    <property type="match status" value="1"/>
</dbReference>
<name>A0AA37RNV2_PSEPU</name>
<dbReference type="InterPro" id="IPR025737">
    <property type="entry name" value="FApF"/>
</dbReference>
<evidence type="ECO:0000256" key="1">
    <source>
        <dbReference type="SAM" id="SignalP"/>
    </source>
</evidence>
<dbReference type="Proteomes" id="UP001161257">
    <property type="component" value="Unassembled WGS sequence"/>
</dbReference>
<organism evidence="2 3">
    <name type="scientific">Pseudomonas putida</name>
    <name type="common">Arthrobacter siderocapsulatus</name>
    <dbReference type="NCBI Taxonomy" id="303"/>
    <lineage>
        <taxon>Bacteria</taxon>
        <taxon>Pseudomonadati</taxon>
        <taxon>Pseudomonadota</taxon>
        <taxon>Gammaproteobacteria</taxon>
        <taxon>Pseudomonadales</taxon>
        <taxon>Pseudomonadaceae</taxon>
        <taxon>Pseudomonas</taxon>
    </lineage>
</organism>
<dbReference type="EMBL" id="BSKJ01000013">
    <property type="protein sequence ID" value="GLO37814.1"/>
    <property type="molecule type" value="Genomic_DNA"/>
</dbReference>